<proteinExistence type="predicted"/>
<feature type="compositionally biased region" description="Basic and acidic residues" evidence="1">
    <location>
        <begin position="259"/>
        <end position="274"/>
    </location>
</feature>
<evidence type="ECO:0000313" key="2">
    <source>
        <dbReference type="EMBL" id="CAK9091971.1"/>
    </source>
</evidence>
<accession>A0ABP0QXZ4</accession>
<evidence type="ECO:0000256" key="1">
    <source>
        <dbReference type="SAM" id="MobiDB-lite"/>
    </source>
</evidence>
<keyword evidence="3" id="KW-1185">Reference proteome</keyword>
<feature type="region of interest" description="Disordered" evidence="1">
    <location>
        <begin position="171"/>
        <end position="301"/>
    </location>
</feature>
<dbReference type="Proteomes" id="UP001642484">
    <property type="component" value="Unassembled WGS sequence"/>
</dbReference>
<feature type="compositionally biased region" description="Basic and acidic residues" evidence="1">
    <location>
        <begin position="1090"/>
        <end position="1139"/>
    </location>
</feature>
<feature type="compositionally biased region" description="Basic and acidic residues" evidence="1">
    <location>
        <begin position="171"/>
        <end position="205"/>
    </location>
</feature>
<feature type="compositionally biased region" description="Low complexity" evidence="1">
    <location>
        <begin position="209"/>
        <end position="231"/>
    </location>
</feature>
<gene>
    <name evidence="2" type="ORF">CCMP2556_LOCUS44064</name>
</gene>
<organism evidence="2 3">
    <name type="scientific">Durusdinium trenchii</name>
    <dbReference type="NCBI Taxonomy" id="1381693"/>
    <lineage>
        <taxon>Eukaryota</taxon>
        <taxon>Sar</taxon>
        <taxon>Alveolata</taxon>
        <taxon>Dinophyceae</taxon>
        <taxon>Suessiales</taxon>
        <taxon>Symbiodiniaceae</taxon>
        <taxon>Durusdinium</taxon>
    </lineage>
</organism>
<comment type="caution">
    <text evidence="2">The sequence shown here is derived from an EMBL/GenBank/DDBJ whole genome shotgun (WGS) entry which is preliminary data.</text>
</comment>
<feature type="region of interest" description="Disordered" evidence="1">
    <location>
        <begin position="1089"/>
        <end position="1145"/>
    </location>
</feature>
<dbReference type="EMBL" id="CAXAMN010025028">
    <property type="protein sequence ID" value="CAK9091971.1"/>
    <property type="molecule type" value="Genomic_DNA"/>
</dbReference>
<protein>
    <submittedName>
        <fullName evidence="2">Uncharacterized protein</fullName>
    </submittedName>
</protein>
<reference evidence="2 3" key="1">
    <citation type="submission" date="2024-02" db="EMBL/GenBank/DDBJ databases">
        <authorList>
            <person name="Chen Y."/>
            <person name="Shah S."/>
            <person name="Dougan E. K."/>
            <person name="Thang M."/>
            <person name="Chan C."/>
        </authorList>
    </citation>
    <scope>NUCLEOTIDE SEQUENCE [LARGE SCALE GENOMIC DNA]</scope>
</reference>
<name>A0ABP0QXZ4_9DINO</name>
<sequence length="1145" mass="127219">MADGNAHSHTGPDACKQCEQEFGAVDKDAWLYVVGRPIGKYRGLDPQDCPEGFDVKVIQSRPGSAICRPCFYSLRGSFPNTKPAEVKAATEEHPQVKEKLLQVSELVDLKTFTDDPKNNPDGQKFRNVSERRKFVREKLGLKLVRDPRTGAECVPVHDKTLMLTGLKKTITRERQETHDDRASAKESFAKQRDDYKVQTNKEDIQKAVAAAGGSDESSSSSSDASLDSSSACGIQSDDEAVQGKRKKHPEGVPSQCPKRQKEEAQAALEQEERPPPPPPRRARGKGKEENGDKAAKASAAEAKALQRLDGQLTSCQKALQALTEITPDSLWRSLIRANELDRRMQRATSAKGDLLKIHAHGQASDEQKAKATQLEKAIEEAAKTTSALKEVAKLIRGTSAVELAQVIQAGRTSELFQNLELCKKRLLLDFPVVVDMIQTIAKKLVDVASEGEHKVNDHIFWEFLHLNISESKFFHMGCFLELCPGTDKQHAELCNHLLRAQIAAADGFFEKLRPTSSISWAKSHLPEFLRIETYEEKKTEMGWLPTPPPKGALTHDDIEKYSGDLGFASQIVIDLQSLWTKVLTIVKTATERTSIFQNGESLLDKIAEIIKIDSEAIMAKPDVVQKTISDALEKFIAITDQLKRGGSVDEKTKELLQKMQCGKDMLIQWAKTNILADEDFTKALADVITHVADFCQLPEGELDELSIQQVAPVYTGKMPTIPENMTSSRFLLRCFLHGKLQEKDGLSRPCRGLMNWHRLTAATATSGDKDQDDNDMAFNFDRLSKCLKYAQDCISSCGDFCPPLTTSEPSNAEKSITAVVQMLRRMEKVCVSYALQGLASGKFQGKDYNYKAVLPEMFHPIAHVMETNWADEKDKLAHAKLETLIEKLSTCESALSFGTSSSKIDLGSTFETKIQECHDFASHFAKALQGSLNEEQSTYLTPLSSFTEKYQMVSSCVSDWTLKEIEWVFCKENEKEVGSDFDTLKESRKQALDFVTCLKPMMEFQSQSEVLKPIVAASHKAKDAVEEAVDAASRLGTVMMFADAVVDGAEAAKPGFVDKTEKYTQKHFGMGKDILPDKLKEMVNAAVLEASKKEKEKGNVKAAKDKKEKSEKSEKGKSKSSHKDGKEKRKSSRAEDNSSRKKAKK</sequence>
<evidence type="ECO:0000313" key="3">
    <source>
        <dbReference type="Proteomes" id="UP001642484"/>
    </source>
</evidence>
<feature type="compositionally biased region" description="Basic and acidic residues" evidence="1">
    <location>
        <begin position="285"/>
        <end position="295"/>
    </location>
</feature>